<dbReference type="InterPro" id="IPR009075">
    <property type="entry name" value="AcylCo_DH/oxidase_C"/>
</dbReference>
<proteinExistence type="inferred from homology"/>
<dbReference type="CDD" id="cd00567">
    <property type="entry name" value="ACAD"/>
    <property type="match status" value="1"/>
</dbReference>
<dbReference type="InterPro" id="IPR006091">
    <property type="entry name" value="Acyl-CoA_Oxase/DH_mid-dom"/>
</dbReference>
<evidence type="ECO:0000313" key="9">
    <source>
        <dbReference type="EMBL" id="MBF4501211.1"/>
    </source>
</evidence>
<dbReference type="RefSeq" id="WP_194562699.1">
    <property type="nucleotide sequence ID" value="NZ_JADKPV010000003.1"/>
</dbReference>
<organism evidence="9 10">
    <name type="scientific">Savagea serpentis</name>
    <dbReference type="NCBI Taxonomy" id="2785297"/>
    <lineage>
        <taxon>Bacteria</taxon>
        <taxon>Bacillati</taxon>
        <taxon>Bacillota</taxon>
        <taxon>Bacilli</taxon>
        <taxon>Bacillales</taxon>
        <taxon>Caryophanaceae</taxon>
        <taxon>Savagea</taxon>
    </lineage>
</organism>
<gene>
    <name evidence="9" type="ORF">IRY55_07540</name>
</gene>
<name>A0A8J7G6J3_9BACL</name>
<feature type="domain" description="Acyl-CoA dehydrogenase/oxidase C-terminal" evidence="7">
    <location>
        <begin position="237"/>
        <end position="353"/>
    </location>
</feature>
<keyword evidence="3 6" id="KW-0285">Flavoprotein</keyword>
<dbReference type="InterPro" id="IPR046373">
    <property type="entry name" value="Acyl-CoA_Oxase/DH_mid-dom_sf"/>
</dbReference>
<dbReference type="Gene3D" id="1.20.140.10">
    <property type="entry name" value="Butyryl-CoA Dehydrogenase, subunit A, domain 3"/>
    <property type="match status" value="1"/>
</dbReference>
<evidence type="ECO:0000259" key="7">
    <source>
        <dbReference type="Pfam" id="PF00441"/>
    </source>
</evidence>
<protein>
    <submittedName>
        <fullName evidence="9">Acyl-CoA/acyl-ACP dehydrogenase</fullName>
    </submittedName>
</protein>
<comment type="similarity">
    <text evidence="2 6">Belongs to the acyl-CoA dehydrogenase family.</text>
</comment>
<dbReference type="AlphaFoldDB" id="A0A8J7G6J3"/>
<comment type="caution">
    <text evidence="9">The sequence shown here is derived from an EMBL/GenBank/DDBJ whole genome shotgun (WGS) entry which is preliminary data.</text>
</comment>
<keyword evidence="4 6" id="KW-0274">FAD</keyword>
<dbReference type="InterPro" id="IPR009100">
    <property type="entry name" value="AcylCoA_DH/oxidase_NM_dom_sf"/>
</dbReference>
<dbReference type="GO" id="GO:0003995">
    <property type="term" value="F:acyl-CoA dehydrogenase activity"/>
    <property type="evidence" value="ECO:0007669"/>
    <property type="project" value="TreeGrafter"/>
</dbReference>
<feature type="domain" description="Acyl-CoA oxidase/dehydrogenase middle" evidence="8">
    <location>
        <begin position="119"/>
        <end position="209"/>
    </location>
</feature>
<dbReference type="PANTHER" id="PTHR43884:SF25">
    <property type="entry name" value="ACYL-COA DEHYDROGENASE YDBM-RELATED"/>
    <property type="match status" value="1"/>
</dbReference>
<dbReference type="Pfam" id="PF00441">
    <property type="entry name" value="Acyl-CoA_dh_1"/>
    <property type="match status" value="1"/>
</dbReference>
<dbReference type="InterPro" id="IPR037069">
    <property type="entry name" value="AcylCoA_DH/ox_N_sf"/>
</dbReference>
<evidence type="ECO:0000313" key="10">
    <source>
        <dbReference type="Proteomes" id="UP000622653"/>
    </source>
</evidence>
<accession>A0A8J7G6J3</accession>
<dbReference type="PANTHER" id="PTHR43884">
    <property type="entry name" value="ACYL-COA DEHYDROGENASE"/>
    <property type="match status" value="1"/>
</dbReference>
<dbReference type="Gene3D" id="2.40.110.10">
    <property type="entry name" value="Butyryl-CoA Dehydrogenase, subunit A, domain 2"/>
    <property type="match status" value="1"/>
</dbReference>
<dbReference type="EMBL" id="JADKPV010000003">
    <property type="protein sequence ID" value="MBF4501211.1"/>
    <property type="molecule type" value="Genomic_DNA"/>
</dbReference>
<dbReference type="PIRSF" id="PIRSF016578">
    <property type="entry name" value="HsaA"/>
    <property type="match status" value="1"/>
</dbReference>
<evidence type="ECO:0000256" key="3">
    <source>
        <dbReference type="ARBA" id="ARBA00022630"/>
    </source>
</evidence>
<dbReference type="GO" id="GO:0050660">
    <property type="term" value="F:flavin adenine dinucleotide binding"/>
    <property type="evidence" value="ECO:0007669"/>
    <property type="project" value="InterPro"/>
</dbReference>
<dbReference type="Proteomes" id="UP000622653">
    <property type="component" value="Unassembled WGS sequence"/>
</dbReference>
<comment type="cofactor">
    <cofactor evidence="1 6">
        <name>FAD</name>
        <dbReference type="ChEBI" id="CHEBI:57692"/>
    </cofactor>
</comment>
<dbReference type="SUPFAM" id="SSF47203">
    <property type="entry name" value="Acyl-CoA dehydrogenase C-terminal domain-like"/>
    <property type="match status" value="1"/>
</dbReference>
<evidence type="ECO:0000256" key="6">
    <source>
        <dbReference type="RuleBase" id="RU362125"/>
    </source>
</evidence>
<dbReference type="Pfam" id="PF02770">
    <property type="entry name" value="Acyl-CoA_dh_M"/>
    <property type="match status" value="1"/>
</dbReference>
<keyword evidence="10" id="KW-1185">Reference proteome</keyword>
<evidence type="ECO:0000256" key="4">
    <source>
        <dbReference type="ARBA" id="ARBA00022827"/>
    </source>
</evidence>
<evidence type="ECO:0000259" key="8">
    <source>
        <dbReference type="Pfam" id="PF02770"/>
    </source>
</evidence>
<evidence type="ECO:0000256" key="5">
    <source>
        <dbReference type="ARBA" id="ARBA00023002"/>
    </source>
</evidence>
<evidence type="ECO:0000256" key="2">
    <source>
        <dbReference type="ARBA" id="ARBA00009347"/>
    </source>
</evidence>
<dbReference type="Gene3D" id="1.10.540.10">
    <property type="entry name" value="Acyl-CoA dehydrogenase/oxidase, N-terminal domain"/>
    <property type="match status" value="1"/>
</dbReference>
<evidence type="ECO:0000256" key="1">
    <source>
        <dbReference type="ARBA" id="ARBA00001974"/>
    </source>
</evidence>
<sequence>MTTTTVTLQEELLQFVPIFRERAKKDTVFGQFPKENIQNLIDAGYTKSPLCTTDGGQGLTASELVHYQQIVASGDGPTAVAIGWHVSTLYAILRDTTWPEKTKRYVIEEVKKGALLNYVLSERGAGSPTRNAGPQTTAKKVEGGYLINGHKSFATLAPALDLFIISANCEGEEALFVVPNSESITIDTSAWDSVAMRGTASSDVYFKDVFVKEQHFIKYVNIAHAVRNSPASLLHIPACYIGIAQAARDEAFAFARAYVPRGRATAIIDAAHIQQKLGEIEWRLATATSHLAYGALLFDEERSFEEARRILSSAKITATHYAIEVVDLAMRIVGASGLSEKSILYRYYLNVRAGLHNPPSDDEIYTYLTETAQ</sequence>
<keyword evidence="5 6" id="KW-0560">Oxidoreductase</keyword>
<dbReference type="InterPro" id="IPR036250">
    <property type="entry name" value="AcylCo_DH-like_C"/>
</dbReference>
<dbReference type="SUPFAM" id="SSF56645">
    <property type="entry name" value="Acyl-CoA dehydrogenase NM domain-like"/>
    <property type="match status" value="1"/>
</dbReference>
<reference evidence="9" key="1">
    <citation type="submission" date="2020-11" db="EMBL/GenBank/DDBJ databases">
        <title>Multidrug resistant novel bacterium Savagea serpentis sp. nov., isolated from the scats of a vine snake (Ahaetulla nasuta).</title>
        <authorList>
            <person name="Venkata Ramana V."/>
            <person name="Vikas Patil S."/>
            <person name="Yogita Lugani V."/>
        </authorList>
    </citation>
    <scope>NUCLEOTIDE SEQUENCE</scope>
    <source>
        <strain evidence="9">SN6</strain>
    </source>
</reference>